<accession>A0ABM7EL11</accession>
<protein>
    <submittedName>
        <fullName evidence="1">Uncharacterized protein</fullName>
    </submittedName>
</protein>
<evidence type="ECO:0000313" key="2">
    <source>
        <dbReference type="Proteomes" id="UP000016702"/>
    </source>
</evidence>
<evidence type="ECO:0000313" key="1">
    <source>
        <dbReference type="EMBL" id="BAN56471.1"/>
    </source>
</evidence>
<reference evidence="1 2" key="1">
    <citation type="journal article" date="2014" name="Genome Announc.">
        <title>The Complete Genome Sequence of Pseudomonas putida NBRC 14164T Confirms High Intraspecies Variation.</title>
        <authorList>
            <person name="Ohji S."/>
            <person name="Yamazoe A."/>
            <person name="Hosoyama A."/>
            <person name="Tsuchikane K."/>
            <person name="Ezaki T."/>
            <person name="Fujita N."/>
        </authorList>
    </citation>
    <scope>NUCLEOTIDE SEQUENCE [LARGE SCALE GENOMIC DNA]</scope>
    <source>
        <strain evidence="1 2">NBRC 14164</strain>
    </source>
</reference>
<keyword evidence="2" id="KW-1185">Reference proteome</keyword>
<dbReference type="Proteomes" id="UP000016702">
    <property type="component" value="Chromosome"/>
</dbReference>
<sequence>MIALKKLSNIIWLNRRTIDFGCAMSWDEDTFLQTWVRQKDEKAWANLPGWYWFESDLTLEELEYLELPLSLPKKATKFNQVALFNKMRLAPSDIFRPKGDELNVVYSGQEGRVFSRLRIHFSLTEKNTGTGALGISKYPLSDRRWRASFFHEGMIDQVPDIKQEDRNSLRVLISEKHNRDLLETCWRIEHGWPALCIK</sequence>
<dbReference type="EMBL" id="AP013070">
    <property type="protein sequence ID" value="BAN56471.1"/>
    <property type="molecule type" value="Genomic_DNA"/>
</dbReference>
<name>A0ABM7EL11_PSEPU</name>
<proteinExistence type="predicted"/>
<organism evidence="1 2">
    <name type="scientific">Pseudomonas putida NBRC 14164</name>
    <dbReference type="NCBI Taxonomy" id="1211579"/>
    <lineage>
        <taxon>Bacteria</taxon>
        <taxon>Pseudomonadati</taxon>
        <taxon>Pseudomonadota</taxon>
        <taxon>Gammaproteobacteria</taxon>
        <taxon>Pseudomonadales</taxon>
        <taxon>Pseudomonadaceae</taxon>
        <taxon>Pseudomonas</taxon>
    </lineage>
</organism>
<gene>
    <name evidence="1" type="ORF">PP4_46180</name>
</gene>